<name>A0A7W6BHR8_9SPHN</name>
<evidence type="ECO:0000313" key="2">
    <source>
        <dbReference type="EMBL" id="MBB3927245.1"/>
    </source>
</evidence>
<evidence type="ECO:0000256" key="1">
    <source>
        <dbReference type="SAM" id="Phobius"/>
    </source>
</evidence>
<keyword evidence="1" id="KW-1133">Transmembrane helix</keyword>
<evidence type="ECO:0000313" key="3">
    <source>
        <dbReference type="Proteomes" id="UP000571950"/>
    </source>
</evidence>
<protein>
    <submittedName>
        <fullName evidence="2">Uncharacterized protein</fullName>
    </submittedName>
</protein>
<dbReference type="RefSeq" id="WP_188072744.1">
    <property type="nucleotide sequence ID" value="NZ_BSPS01000013.1"/>
</dbReference>
<feature type="transmembrane region" description="Helical" evidence="1">
    <location>
        <begin position="6"/>
        <end position="27"/>
    </location>
</feature>
<reference evidence="2 3" key="1">
    <citation type="submission" date="2020-08" db="EMBL/GenBank/DDBJ databases">
        <title>Genomic Encyclopedia of Type Strains, Phase IV (KMG-IV): sequencing the most valuable type-strain genomes for metagenomic binning, comparative biology and taxonomic classification.</title>
        <authorList>
            <person name="Goeker M."/>
        </authorList>
    </citation>
    <scope>NUCLEOTIDE SEQUENCE [LARGE SCALE GENOMIC DNA]</scope>
    <source>
        <strain evidence="2 3">DSM 26189</strain>
    </source>
</reference>
<keyword evidence="1" id="KW-0812">Transmembrane</keyword>
<dbReference type="Proteomes" id="UP000571950">
    <property type="component" value="Unassembled WGS sequence"/>
</dbReference>
<accession>A0A7W6BHR8</accession>
<gene>
    <name evidence="2" type="ORF">GGR43_002968</name>
</gene>
<dbReference type="EMBL" id="JACIDT010000010">
    <property type="protein sequence ID" value="MBB3927245.1"/>
    <property type="molecule type" value="Genomic_DNA"/>
</dbReference>
<keyword evidence="1" id="KW-0472">Membrane</keyword>
<feature type="transmembrane region" description="Helical" evidence="1">
    <location>
        <begin position="34"/>
        <end position="53"/>
    </location>
</feature>
<keyword evidence="3" id="KW-1185">Reference proteome</keyword>
<dbReference type="AlphaFoldDB" id="A0A7W6BHR8"/>
<organism evidence="2 3">
    <name type="scientific">Sphingobium jiangsuense</name>
    <dbReference type="NCBI Taxonomy" id="870476"/>
    <lineage>
        <taxon>Bacteria</taxon>
        <taxon>Pseudomonadati</taxon>
        <taxon>Pseudomonadota</taxon>
        <taxon>Alphaproteobacteria</taxon>
        <taxon>Sphingomonadales</taxon>
        <taxon>Sphingomonadaceae</taxon>
        <taxon>Sphingobium</taxon>
    </lineage>
</organism>
<comment type="caution">
    <text evidence="2">The sequence shown here is derived from an EMBL/GenBank/DDBJ whole genome shotgun (WGS) entry which is preliminary data.</text>
</comment>
<proteinExistence type="predicted"/>
<sequence>MDYAVGLGGIIGTYLLGYALFGAEFMFPRWKRWAIGLTGAAMMAAFWIMRPVLWPKAVSGQTSEPCYAHGAEWDC</sequence>